<dbReference type="Pfam" id="PF25210">
    <property type="entry name" value="Kelch_FKB95"/>
    <property type="match status" value="1"/>
</dbReference>
<dbReference type="InterPro" id="IPR050354">
    <property type="entry name" value="F-box/kelch-repeat_ARATH"/>
</dbReference>
<dbReference type="EMBL" id="CM010632">
    <property type="protein sequence ID" value="RID61580.1"/>
    <property type="molecule type" value="Genomic_DNA"/>
</dbReference>
<dbReference type="SUPFAM" id="SSF81383">
    <property type="entry name" value="F-box domain"/>
    <property type="match status" value="1"/>
</dbReference>
<accession>A0A397ZE07</accession>
<dbReference type="PROSITE" id="PS50181">
    <property type="entry name" value="FBOX"/>
    <property type="match status" value="1"/>
</dbReference>
<sequence>MSSPTKPEPTCLIMSLPDEVVVDIIARVSTRFHPSISAVCRRFRSLVASPELYKARRSLSGCNEHCLYVILQSFGENSETRVYNLRRKPDGGHRLVLVSSLPAMPHEASFVVDGSRIHVFGGFSLYDRRERNALSIDCRYHTVQPLPTMPKRMIGTPLAHVMDGKIYVFGYTNYYNKVTAVFNTLTQTWEPEMTKPRIELRHVLNGPDGYVNSIVYDGTKETKWETEWMLKFNKWKSVCVIDDVFYSYDCLYNKLKAYDTKLRCWSEVKGVKTLLPTNKSLVWWPRVVNYGGNLLFLYQKRICRIEEHWCAEIALERRQDGEIWGKVEWSDVVIVGDFCLIESLVATF</sequence>
<protein>
    <recommendedName>
        <fullName evidence="1">F-box domain-containing protein</fullName>
    </recommendedName>
</protein>
<dbReference type="InterPro" id="IPR057499">
    <property type="entry name" value="Kelch_FKB95"/>
</dbReference>
<dbReference type="PANTHER" id="PTHR24414">
    <property type="entry name" value="F-BOX/KELCH-REPEAT PROTEIN SKIP4"/>
    <property type="match status" value="1"/>
</dbReference>
<dbReference type="InterPro" id="IPR015915">
    <property type="entry name" value="Kelch-typ_b-propeller"/>
</dbReference>
<dbReference type="SMART" id="SM00256">
    <property type="entry name" value="FBOX"/>
    <property type="match status" value="1"/>
</dbReference>
<organism evidence="2 3">
    <name type="scientific">Brassica campestris</name>
    <name type="common">Field mustard</name>
    <dbReference type="NCBI Taxonomy" id="3711"/>
    <lineage>
        <taxon>Eukaryota</taxon>
        <taxon>Viridiplantae</taxon>
        <taxon>Streptophyta</taxon>
        <taxon>Embryophyta</taxon>
        <taxon>Tracheophyta</taxon>
        <taxon>Spermatophyta</taxon>
        <taxon>Magnoliopsida</taxon>
        <taxon>eudicotyledons</taxon>
        <taxon>Gunneridae</taxon>
        <taxon>Pentapetalae</taxon>
        <taxon>rosids</taxon>
        <taxon>malvids</taxon>
        <taxon>Brassicales</taxon>
        <taxon>Brassicaceae</taxon>
        <taxon>Brassiceae</taxon>
        <taxon>Brassica</taxon>
    </lineage>
</organism>
<dbReference type="Gene3D" id="1.20.1280.50">
    <property type="match status" value="1"/>
</dbReference>
<evidence type="ECO:0000313" key="2">
    <source>
        <dbReference type="EMBL" id="RID61580.1"/>
    </source>
</evidence>
<proteinExistence type="predicted"/>
<dbReference type="Gene3D" id="2.120.10.80">
    <property type="entry name" value="Kelch-type beta propeller"/>
    <property type="match status" value="1"/>
</dbReference>
<feature type="domain" description="F-box" evidence="1">
    <location>
        <begin position="10"/>
        <end position="56"/>
    </location>
</feature>
<dbReference type="SUPFAM" id="SSF117281">
    <property type="entry name" value="Kelch motif"/>
    <property type="match status" value="1"/>
</dbReference>
<dbReference type="InterPro" id="IPR036047">
    <property type="entry name" value="F-box-like_dom_sf"/>
</dbReference>
<dbReference type="Pfam" id="PF00646">
    <property type="entry name" value="F-box"/>
    <property type="match status" value="1"/>
</dbReference>
<evidence type="ECO:0000259" key="1">
    <source>
        <dbReference type="PROSITE" id="PS50181"/>
    </source>
</evidence>
<dbReference type="Proteomes" id="UP000264353">
    <property type="component" value="Chromosome A5"/>
</dbReference>
<reference evidence="2 3" key="1">
    <citation type="submission" date="2018-06" db="EMBL/GenBank/DDBJ databases">
        <title>WGS assembly of Brassica rapa FPsc.</title>
        <authorList>
            <person name="Bowman J."/>
            <person name="Kohchi T."/>
            <person name="Yamato K."/>
            <person name="Jenkins J."/>
            <person name="Shu S."/>
            <person name="Ishizaki K."/>
            <person name="Yamaoka S."/>
            <person name="Nishihama R."/>
            <person name="Nakamura Y."/>
            <person name="Berger F."/>
            <person name="Adam C."/>
            <person name="Aki S."/>
            <person name="Althoff F."/>
            <person name="Araki T."/>
            <person name="Arteaga-Vazquez M."/>
            <person name="Balasubrmanian S."/>
            <person name="Bauer D."/>
            <person name="Boehm C."/>
            <person name="Briginshaw L."/>
            <person name="Caballero-Perez J."/>
            <person name="Catarino B."/>
            <person name="Chen F."/>
            <person name="Chiyoda S."/>
            <person name="Chovatia M."/>
            <person name="Davies K."/>
            <person name="Delmans M."/>
            <person name="Demura T."/>
            <person name="Dierschke T."/>
            <person name="Dolan L."/>
            <person name="Dorantes-Acosta A."/>
            <person name="Eklund D."/>
            <person name="Florent S."/>
            <person name="Flores-Sandoval E."/>
            <person name="Fujiyama A."/>
            <person name="Fukuzawa H."/>
            <person name="Galik B."/>
            <person name="Grimanelli D."/>
            <person name="Grimwood J."/>
            <person name="Grossniklaus U."/>
            <person name="Hamada T."/>
            <person name="Haseloff J."/>
            <person name="Hetherington A."/>
            <person name="Higo A."/>
            <person name="Hirakawa Y."/>
            <person name="Hundley H."/>
            <person name="Ikeda Y."/>
            <person name="Inoue K."/>
            <person name="Inoue S."/>
            <person name="Ishida S."/>
            <person name="Jia Q."/>
            <person name="Kakita M."/>
            <person name="Kanazawa T."/>
            <person name="Kawai Y."/>
            <person name="Kawashima T."/>
            <person name="Kennedy M."/>
            <person name="Kinose K."/>
            <person name="Kinoshita T."/>
            <person name="Kohara Y."/>
            <person name="Koide E."/>
            <person name="Komatsu K."/>
            <person name="Kopischke S."/>
            <person name="Kubo M."/>
            <person name="Kyozuka J."/>
            <person name="Lagercrantz U."/>
            <person name="Lin S."/>
            <person name="Lindquist E."/>
            <person name="Lipzen A."/>
            <person name="Lu C."/>
            <person name="Luna E."/>
            <person name="Martienssen R."/>
            <person name="Minamino N."/>
            <person name="Mizutani M."/>
            <person name="Mizutani M."/>
            <person name="Mochizuki N."/>
            <person name="Monte I."/>
            <person name="Mosher R."/>
            <person name="Nagasaki H."/>
            <person name="Nakagami H."/>
            <person name="Naramoto S."/>
            <person name="Nishitani K."/>
            <person name="Ohtani M."/>
            <person name="Okamoto T."/>
            <person name="Okumura M."/>
            <person name="Phillips J."/>
            <person name="Pollak B."/>
            <person name="Reinders A."/>
            <person name="Roevekamp M."/>
            <person name="Sano R."/>
            <person name="Sawa S."/>
            <person name="Schmid M."/>
            <person name="Shirakawa M."/>
            <person name="Solano R."/>
            <person name="Spunde A."/>
            <person name="Suetsugu N."/>
            <person name="Sugano S."/>
            <person name="Sugiyama A."/>
            <person name="Sun R."/>
            <person name="Suzuki Y."/>
            <person name="Takenaka M."/>
            <person name="Takezawa D."/>
            <person name="Tomogane H."/>
            <person name="Tsuzuki M."/>
            <person name="Ueda T."/>
            <person name="Umeda M."/>
            <person name="Ward J."/>
            <person name="Watanabe Y."/>
            <person name="Yazaki K."/>
            <person name="Yokoyama R."/>
            <person name="Yoshitake Y."/>
            <person name="Yotsui I."/>
            <person name="Zachgo S."/>
            <person name="Schmutz J."/>
        </authorList>
    </citation>
    <scope>NUCLEOTIDE SEQUENCE [LARGE SCALE GENOMIC DNA]</scope>
    <source>
        <strain evidence="3">cv. B-3</strain>
    </source>
</reference>
<dbReference type="InterPro" id="IPR001810">
    <property type="entry name" value="F-box_dom"/>
</dbReference>
<name>A0A397ZE07_BRACM</name>
<dbReference type="AlphaFoldDB" id="A0A397ZE07"/>
<dbReference type="PANTHER" id="PTHR24414:SF135">
    <property type="entry name" value="F-BOX DOMAIN-CONTAINING PROTEIN"/>
    <property type="match status" value="1"/>
</dbReference>
<dbReference type="CDD" id="cd22152">
    <property type="entry name" value="F-box_AtAFR-like"/>
    <property type="match status" value="1"/>
</dbReference>
<gene>
    <name evidence="2" type="ORF">BRARA_E00715</name>
</gene>
<evidence type="ECO:0000313" key="3">
    <source>
        <dbReference type="Proteomes" id="UP000264353"/>
    </source>
</evidence>